<proteinExistence type="inferred from homology"/>
<keyword evidence="2" id="KW-0479">Metal-binding</keyword>
<keyword evidence="3" id="KW-0862">Zinc</keyword>
<name>N6WNA0_9GAMM</name>
<dbReference type="InterPro" id="IPR006913">
    <property type="entry name" value="CENP-V/GFA"/>
</dbReference>
<dbReference type="EMBL" id="APLQ01000014">
    <property type="protein sequence ID" value="ENO12991.1"/>
    <property type="molecule type" value="Genomic_DNA"/>
</dbReference>
<evidence type="ECO:0000256" key="3">
    <source>
        <dbReference type="ARBA" id="ARBA00022833"/>
    </source>
</evidence>
<dbReference type="GO" id="GO:0016846">
    <property type="term" value="F:carbon-sulfur lyase activity"/>
    <property type="evidence" value="ECO:0007669"/>
    <property type="project" value="InterPro"/>
</dbReference>
<evidence type="ECO:0000256" key="1">
    <source>
        <dbReference type="ARBA" id="ARBA00005495"/>
    </source>
</evidence>
<organism evidence="6 7">
    <name type="scientific">Marinobacter nanhaiticus D15-8W</name>
    <dbReference type="NCBI Taxonomy" id="626887"/>
    <lineage>
        <taxon>Bacteria</taxon>
        <taxon>Pseudomonadati</taxon>
        <taxon>Pseudomonadota</taxon>
        <taxon>Gammaproteobacteria</taxon>
        <taxon>Pseudomonadales</taxon>
        <taxon>Marinobacteraceae</taxon>
        <taxon>Marinobacter</taxon>
    </lineage>
</organism>
<dbReference type="Pfam" id="PF04828">
    <property type="entry name" value="GFA"/>
    <property type="match status" value="1"/>
</dbReference>
<dbReference type="PATRIC" id="fig|626887.3.peg.3271"/>
<dbReference type="eggNOG" id="COG3791">
    <property type="taxonomic scope" value="Bacteria"/>
</dbReference>
<comment type="caution">
    <text evidence="6">The sequence shown here is derived from an EMBL/GenBank/DDBJ whole genome shotgun (WGS) entry which is preliminary data.</text>
</comment>
<dbReference type="Gene3D" id="3.90.1590.10">
    <property type="entry name" value="glutathione-dependent formaldehyde- activating enzyme (gfa)"/>
    <property type="match status" value="1"/>
</dbReference>
<dbReference type="PANTHER" id="PTHR33337">
    <property type="entry name" value="GFA DOMAIN-CONTAINING PROTEIN"/>
    <property type="match status" value="1"/>
</dbReference>
<dbReference type="GO" id="GO:0046872">
    <property type="term" value="F:metal ion binding"/>
    <property type="evidence" value="ECO:0007669"/>
    <property type="project" value="UniProtKB-KW"/>
</dbReference>
<evidence type="ECO:0000259" key="5">
    <source>
        <dbReference type="PROSITE" id="PS51891"/>
    </source>
</evidence>
<dbReference type="SUPFAM" id="SSF51316">
    <property type="entry name" value="Mss4-like"/>
    <property type="match status" value="1"/>
</dbReference>
<dbReference type="RefSeq" id="WP_004581216.1">
    <property type="nucleotide sequence ID" value="NZ_AP028878.1"/>
</dbReference>
<accession>N6WNA0</accession>
<evidence type="ECO:0000256" key="4">
    <source>
        <dbReference type="ARBA" id="ARBA00023239"/>
    </source>
</evidence>
<keyword evidence="7" id="KW-1185">Reference proteome</keyword>
<feature type="domain" description="CENP-V/GFA" evidence="5">
    <location>
        <begin position="3"/>
        <end position="132"/>
    </location>
</feature>
<dbReference type="PROSITE" id="PS51891">
    <property type="entry name" value="CENP_V_GFA"/>
    <property type="match status" value="1"/>
</dbReference>
<comment type="similarity">
    <text evidence="1">Belongs to the Gfa family.</text>
</comment>
<evidence type="ECO:0000313" key="6">
    <source>
        <dbReference type="EMBL" id="ENO12991.1"/>
    </source>
</evidence>
<keyword evidence="4" id="KW-0456">Lyase</keyword>
<evidence type="ECO:0000256" key="2">
    <source>
        <dbReference type="ARBA" id="ARBA00022723"/>
    </source>
</evidence>
<dbReference type="STRING" id="626887.J057_16375"/>
<reference evidence="6 7" key="1">
    <citation type="journal article" date="2013" name="Genome Announc.">
        <title>Genome Sequence of the Polycyclic Aromatic Hydrocarbon-Degrading Bacterium Strain Marinobacter nanhaiticus D15-8WT.</title>
        <authorList>
            <person name="Cui Z."/>
            <person name="Gao W."/>
            <person name="Li Q."/>
            <person name="Xu G."/>
            <person name="Zheng L."/>
        </authorList>
    </citation>
    <scope>NUCLEOTIDE SEQUENCE [LARGE SCALE GENOMIC DNA]</scope>
    <source>
        <strain evidence="6 7">D15-8W</strain>
    </source>
</reference>
<gene>
    <name evidence="6" type="ORF">J057_16375</name>
</gene>
<sequence length="171" mass="18984">MKLEGSCHCGAVRFSVESAHPYPFMQCYCTICRKTAGGGGYSINLGADYGTLHTYGIENVSIYHARIANAENGTVEESPAARHFCKNCGSALWIWDPRWPELVHPMASAIDTPLPVPPERTHLMVASKPDWVQVHAGENDKVFDEYPDESLADWHQRLGLEDPQGLEAKDE</sequence>
<dbReference type="Proteomes" id="UP000013165">
    <property type="component" value="Unassembled WGS sequence"/>
</dbReference>
<dbReference type="InterPro" id="IPR011057">
    <property type="entry name" value="Mss4-like_sf"/>
</dbReference>
<dbReference type="PANTHER" id="PTHR33337:SF44">
    <property type="entry name" value="DUF636 DOMAIN PROTEIN (AFU_ORTHOLOGUE AFUA_1G09754)"/>
    <property type="match status" value="1"/>
</dbReference>
<dbReference type="HOGENOM" id="CLU_116419_0_0_6"/>
<protein>
    <submittedName>
        <fullName evidence="6">GFA family protein</fullName>
    </submittedName>
</protein>
<dbReference type="AlphaFoldDB" id="N6WNA0"/>
<dbReference type="OrthoDB" id="4188830at2"/>
<evidence type="ECO:0000313" key="7">
    <source>
        <dbReference type="Proteomes" id="UP000013165"/>
    </source>
</evidence>